<dbReference type="InterPro" id="IPR040378">
    <property type="entry name" value="BASL"/>
</dbReference>
<keyword evidence="2" id="KW-1185">Reference proteome</keyword>
<proteinExistence type="predicted"/>
<reference evidence="3" key="1">
    <citation type="submission" date="2025-08" db="UniProtKB">
        <authorList>
            <consortium name="RefSeq"/>
        </authorList>
    </citation>
    <scope>IDENTIFICATION</scope>
    <source>
        <tissue evidence="3">Leaves</tissue>
    </source>
</reference>
<feature type="region of interest" description="Disordered" evidence="1">
    <location>
        <begin position="391"/>
        <end position="412"/>
    </location>
</feature>
<gene>
    <name evidence="3" type="primary">LOC108983598</name>
</gene>
<evidence type="ECO:0000313" key="3">
    <source>
        <dbReference type="RefSeq" id="XP_035542658.1"/>
    </source>
</evidence>
<feature type="region of interest" description="Disordered" evidence="1">
    <location>
        <begin position="211"/>
        <end position="231"/>
    </location>
</feature>
<dbReference type="AlphaFoldDB" id="A0A6P9EEH1"/>
<dbReference type="OrthoDB" id="1911032at2759"/>
<dbReference type="PANTHER" id="PTHR33914">
    <property type="entry name" value="18S PRE-RIBOSOMAL ASSEMBLY PROTEIN GAR2-LIKE PROTEIN"/>
    <property type="match status" value="1"/>
</dbReference>
<dbReference type="GO" id="GO:0009786">
    <property type="term" value="P:regulation of asymmetric cell division"/>
    <property type="evidence" value="ECO:0000318"/>
    <property type="project" value="GO_Central"/>
</dbReference>
<organism evidence="2 3">
    <name type="scientific">Juglans regia</name>
    <name type="common">English walnut</name>
    <dbReference type="NCBI Taxonomy" id="51240"/>
    <lineage>
        <taxon>Eukaryota</taxon>
        <taxon>Viridiplantae</taxon>
        <taxon>Streptophyta</taxon>
        <taxon>Embryophyta</taxon>
        <taxon>Tracheophyta</taxon>
        <taxon>Spermatophyta</taxon>
        <taxon>Magnoliopsida</taxon>
        <taxon>eudicotyledons</taxon>
        <taxon>Gunneridae</taxon>
        <taxon>Pentapetalae</taxon>
        <taxon>rosids</taxon>
        <taxon>fabids</taxon>
        <taxon>Fagales</taxon>
        <taxon>Juglandaceae</taxon>
        <taxon>Juglans</taxon>
    </lineage>
</organism>
<dbReference type="PANTHER" id="PTHR33914:SF2">
    <property type="entry name" value="OS02G0582100 PROTEIN"/>
    <property type="match status" value="1"/>
</dbReference>
<name>A0A6P9EEH1_JUGRE</name>
<protein>
    <submittedName>
        <fullName evidence="3">Uncharacterized protein LOC108983598 isoform X1</fullName>
    </submittedName>
</protein>
<dbReference type="FunCoup" id="A0A6P9EEH1">
    <property type="interactions" value="1122"/>
</dbReference>
<dbReference type="InParanoid" id="A0A6P9EEH1"/>
<evidence type="ECO:0000313" key="2">
    <source>
        <dbReference type="Proteomes" id="UP000235220"/>
    </source>
</evidence>
<dbReference type="GeneID" id="108983598"/>
<sequence>MIYLPGFICIGIPTFNLFADSEPVLSQSTLGHKTDSKSFEYDNNVLASAMKSQNLIITENQERLSKGTERNAVQLPYAINDRDGWTAIKFDCSMIMDDLKNESEDEVRDFVASHTHSSRKTGFFDKDSDFVMDKGVMECELPELTVCYKENGYHVVKDICIDEGVPSQEKILFGSGRDTKTVLIVHPPEKDQNKVLLKEKEDTEIYSPDELMFSSENDSKKNSANQFDSKDLIQTEEDATESILNDATEERLLPGNKLPMLERDKCAFHLNCLNIDSKDVEQHPSQVISGENVILASPALVSGVEESNNSGRISMLASSTSVYAAKESNNSAVDSMLAGPALVSSAEETNHSTGAQILATPNLVSAAEESNNSSPVNEFFYNSKEERGGITFDSDSLAPAASARQEGPETQNTSKFENLISDAHDTDSRQLHHSQGETSFSAAGQGEEVFPVVGTFSSLINYSGPIAYSGNVSLRSDSSATSTRSFAFPILQSEWNSSPVRMAKADRRHLRKHKCWRKGFLCCRF</sequence>
<evidence type="ECO:0000256" key="1">
    <source>
        <dbReference type="SAM" id="MobiDB-lite"/>
    </source>
</evidence>
<dbReference type="Proteomes" id="UP000235220">
    <property type="component" value="Chromosome 16"/>
</dbReference>
<dbReference type="RefSeq" id="XP_035542658.1">
    <property type="nucleotide sequence ID" value="XM_035686765.1"/>
</dbReference>
<accession>A0A6P9EEH1</accession>